<dbReference type="InterPro" id="IPR002559">
    <property type="entry name" value="Transposase_11"/>
</dbReference>
<keyword evidence="3" id="KW-1185">Reference proteome</keyword>
<feature type="domain" description="Transposase IS4-like" evidence="1">
    <location>
        <begin position="2"/>
        <end position="42"/>
    </location>
</feature>
<name>A0A4R4EGG9_9BACL</name>
<evidence type="ECO:0000313" key="3">
    <source>
        <dbReference type="Proteomes" id="UP000295418"/>
    </source>
</evidence>
<dbReference type="GO" id="GO:0004803">
    <property type="term" value="F:transposase activity"/>
    <property type="evidence" value="ECO:0007669"/>
    <property type="project" value="InterPro"/>
</dbReference>
<proteinExistence type="predicted"/>
<dbReference type="GO" id="GO:0006313">
    <property type="term" value="P:DNA transposition"/>
    <property type="evidence" value="ECO:0007669"/>
    <property type="project" value="InterPro"/>
</dbReference>
<sequence length="104" mass="12336">MRWDIETSFRALKYTVGLTNFHAKRQESIIQEIFARMILHNFAEMITSHVIISQMDKRHQYQVNFTVAVHVCRHFLRSRDEEPPPDIKALIRKNILPIQPIRPG</sequence>
<dbReference type="AlphaFoldDB" id="A0A4R4EGG9"/>
<dbReference type="EMBL" id="SKFG01000005">
    <property type="protein sequence ID" value="TCZ78403.1"/>
    <property type="molecule type" value="Genomic_DNA"/>
</dbReference>
<comment type="caution">
    <text evidence="2">The sequence shown here is derived from an EMBL/GenBank/DDBJ whole genome shotgun (WGS) entry which is preliminary data.</text>
</comment>
<evidence type="ECO:0000313" key="2">
    <source>
        <dbReference type="EMBL" id="TCZ78403.1"/>
    </source>
</evidence>
<reference evidence="2 3" key="1">
    <citation type="submission" date="2019-03" db="EMBL/GenBank/DDBJ databases">
        <authorList>
            <person name="Kim M.K.M."/>
        </authorList>
    </citation>
    <scope>NUCLEOTIDE SEQUENCE [LARGE SCALE GENOMIC DNA]</scope>
    <source>
        <strain evidence="2 3">18JY21-1</strain>
    </source>
</reference>
<dbReference type="Pfam" id="PF01609">
    <property type="entry name" value="DDE_Tnp_1"/>
    <property type="match status" value="1"/>
</dbReference>
<dbReference type="GO" id="GO:0003677">
    <property type="term" value="F:DNA binding"/>
    <property type="evidence" value="ECO:0007669"/>
    <property type="project" value="InterPro"/>
</dbReference>
<organism evidence="2 3">
    <name type="scientific">Paenibacillus albiflavus</name>
    <dbReference type="NCBI Taxonomy" id="2545760"/>
    <lineage>
        <taxon>Bacteria</taxon>
        <taxon>Bacillati</taxon>
        <taxon>Bacillota</taxon>
        <taxon>Bacilli</taxon>
        <taxon>Bacillales</taxon>
        <taxon>Paenibacillaceae</taxon>
        <taxon>Paenibacillus</taxon>
    </lineage>
</organism>
<accession>A0A4R4EGG9</accession>
<protein>
    <recommendedName>
        <fullName evidence="1">Transposase IS4-like domain-containing protein</fullName>
    </recommendedName>
</protein>
<gene>
    <name evidence="2" type="ORF">E0485_07825</name>
</gene>
<evidence type="ECO:0000259" key="1">
    <source>
        <dbReference type="Pfam" id="PF01609"/>
    </source>
</evidence>
<dbReference type="Proteomes" id="UP000295418">
    <property type="component" value="Unassembled WGS sequence"/>
</dbReference>